<sequence length="316" mass="34865">MAGIMNTANSIYGQSLQDTKSFFPLPLVLADRTITTKRSAYVMSIVNCTPDSFWKDSRCFETHKAAERVLEHFEQGADIVDIGGESTRPHSVYVSEDEQIQRVVPVIEEVRRHSNGVLSVDTRTRAVMQAARQAGADILNDVAALEDDKTLAQWAAKENIPVVLMHKRGIPLVMQNNTCYTDAVQDIALYLAKRVQYAIEQGIASDKIIIDPGIGFAKDVQANLNLVKAGTFFLNAVKKHCRISIAHALIGVSRKSFIGEITGKDVERRLAGTLAVSFAAVQNGYTILRAHDTAETVDMLQVLDALRRTQTPIIEE</sequence>
<evidence type="ECO:0000256" key="8">
    <source>
        <dbReference type="ARBA" id="ARBA00022909"/>
    </source>
</evidence>
<evidence type="ECO:0000256" key="7">
    <source>
        <dbReference type="ARBA" id="ARBA00022842"/>
    </source>
</evidence>
<gene>
    <name evidence="10" type="ORF">HMPREF9193_01042</name>
</gene>
<evidence type="ECO:0000313" key="10">
    <source>
        <dbReference type="EMBL" id="ERJ93367.1"/>
    </source>
</evidence>
<dbReference type="InterPro" id="IPR006390">
    <property type="entry name" value="DHP_synth_dom"/>
</dbReference>
<evidence type="ECO:0000256" key="5">
    <source>
        <dbReference type="ARBA" id="ARBA00022679"/>
    </source>
</evidence>
<dbReference type="SUPFAM" id="SSF51717">
    <property type="entry name" value="Dihydropteroate synthetase-like"/>
    <property type="match status" value="1"/>
</dbReference>
<keyword evidence="6" id="KW-0479">Metal-binding</keyword>
<dbReference type="CDD" id="cd00739">
    <property type="entry name" value="DHPS"/>
    <property type="match status" value="1"/>
</dbReference>
<name>A0ABN0NZ80_TRELE</name>
<dbReference type="Proteomes" id="UP000016649">
    <property type="component" value="Unassembled WGS sequence"/>
</dbReference>
<keyword evidence="5" id="KW-0808">Transferase</keyword>
<dbReference type="InterPro" id="IPR011005">
    <property type="entry name" value="Dihydropteroate_synth-like_sf"/>
</dbReference>
<organism evidence="10 11">
    <name type="scientific">Treponema lecithinolyticum ATCC 700332</name>
    <dbReference type="NCBI Taxonomy" id="1321815"/>
    <lineage>
        <taxon>Bacteria</taxon>
        <taxon>Pseudomonadati</taxon>
        <taxon>Spirochaetota</taxon>
        <taxon>Spirochaetia</taxon>
        <taxon>Spirochaetales</taxon>
        <taxon>Treponemataceae</taxon>
        <taxon>Treponema</taxon>
    </lineage>
</organism>
<comment type="cofactor">
    <cofactor evidence="2">
        <name>Mg(2+)</name>
        <dbReference type="ChEBI" id="CHEBI:18420"/>
    </cofactor>
</comment>
<dbReference type="Pfam" id="PF00809">
    <property type="entry name" value="Pterin_bind"/>
    <property type="match status" value="1"/>
</dbReference>
<evidence type="ECO:0000313" key="11">
    <source>
        <dbReference type="Proteomes" id="UP000016649"/>
    </source>
</evidence>
<dbReference type="InterPro" id="IPR045031">
    <property type="entry name" value="DHP_synth-like"/>
</dbReference>
<accession>A0ABN0NZ80</accession>
<evidence type="ECO:0000256" key="1">
    <source>
        <dbReference type="ARBA" id="ARBA00000012"/>
    </source>
</evidence>
<proteinExistence type="predicted"/>
<dbReference type="EMBL" id="AWVH01000026">
    <property type="protein sequence ID" value="ERJ93367.1"/>
    <property type="molecule type" value="Genomic_DNA"/>
</dbReference>
<dbReference type="PROSITE" id="PS50972">
    <property type="entry name" value="PTERIN_BINDING"/>
    <property type="match status" value="1"/>
</dbReference>
<keyword evidence="8" id="KW-0289">Folate biosynthesis</keyword>
<protein>
    <recommendedName>
        <fullName evidence="4">dihydropteroate synthase</fullName>
        <ecNumber evidence="4">2.5.1.15</ecNumber>
    </recommendedName>
</protein>
<evidence type="ECO:0000259" key="9">
    <source>
        <dbReference type="PROSITE" id="PS50972"/>
    </source>
</evidence>
<dbReference type="NCBIfam" id="TIGR01496">
    <property type="entry name" value="DHPS"/>
    <property type="match status" value="1"/>
</dbReference>
<comment type="pathway">
    <text evidence="3">Cofactor biosynthesis; tetrahydrofolate biosynthesis; 7,8-dihydrofolate from 2-amino-4-hydroxy-6-hydroxymethyl-7,8-dihydropteridine diphosphate and 4-aminobenzoate: step 1/2.</text>
</comment>
<feature type="domain" description="Pterin-binding" evidence="9">
    <location>
        <begin position="40"/>
        <end position="301"/>
    </location>
</feature>
<comment type="catalytic activity">
    <reaction evidence="1">
        <text>(7,8-dihydropterin-6-yl)methyl diphosphate + 4-aminobenzoate = 7,8-dihydropteroate + diphosphate</text>
        <dbReference type="Rhea" id="RHEA:19949"/>
        <dbReference type="ChEBI" id="CHEBI:17836"/>
        <dbReference type="ChEBI" id="CHEBI:17839"/>
        <dbReference type="ChEBI" id="CHEBI:33019"/>
        <dbReference type="ChEBI" id="CHEBI:72950"/>
        <dbReference type="EC" id="2.5.1.15"/>
    </reaction>
</comment>
<dbReference type="EC" id="2.5.1.15" evidence="4"/>
<dbReference type="Gene3D" id="3.20.20.20">
    <property type="entry name" value="Dihydropteroate synthase-like"/>
    <property type="match status" value="1"/>
</dbReference>
<dbReference type="InterPro" id="IPR000489">
    <property type="entry name" value="Pterin-binding_dom"/>
</dbReference>
<evidence type="ECO:0000256" key="4">
    <source>
        <dbReference type="ARBA" id="ARBA00012458"/>
    </source>
</evidence>
<keyword evidence="11" id="KW-1185">Reference proteome</keyword>
<evidence type="ECO:0000256" key="6">
    <source>
        <dbReference type="ARBA" id="ARBA00022723"/>
    </source>
</evidence>
<dbReference type="PANTHER" id="PTHR20941:SF1">
    <property type="entry name" value="FOLIC ACID SYNTHESIS PROTEIN FOL1"/>
    <property type="match status" value="1"/>
</dbReference>
<comment type="caution">
    <text evidence="10">The sequence shown here is derived from an EMBL/GenBank/DDBJ whole genome shotgun (WGS) entry which is preliminary data.</text>
</comment>
<dbReference type="RefSeq" id="WP_021687254.1">
    <property type="nucleotide sequence ID" value="NZ_KI260564.1"/>
</dbReference>
<dbReference type="PANTHER" id="PTHR20941">
    <property type="entry name" value="FOLATE SYNTHESIS PROTEINS"/>
    <property type="match status" value="1"/>
</dbReference>
<dbReference type="PROSITE" id="PS00793">
    <property type="entry name" value="DHPS_2"/>
    <property type="match status" value="1"/>
</dbReference>
<keyword evidence="7" id="KW-0460">Magnesium</keyword>
<evidence type="ECO:0000256" key="2">
    <source>
        <dbReference type="ARBA" id="ARBA00001946"/>
    </source>
</evidence>
<reference evidence="10 11" key="1">
    <citation type="submission" date="2013-08" db="EMBL/GenBank/DDBJ databases">
        <authorList>
            <person name="Weinstock G."/>
            <person name="Sodergren E."/>
            <person name="Wylie T."/>
            <person name="Fulton L."/>
            <person name="Fulton R."/>
            <person name="Fronick C."/>
            <person name="O'Laughlin M."/>
            <person name="Godfrey J."/>
            <person name="Miner T."/>
            <person name="Herter B."/>
            <person name="Appelbaum E."/>
            <person name="Cordes M."/>
            <person name="Lek S."/>
            <person name="Wollam A."/>
            <person name="Pepin K.H."/>
            <person name="Palsikar V.B."/>
            <person name="Mitreva M."/>
            <person name="Wilson R.K."/>
        </authorList>
    </citation>
    <scope>NUCLEOTIDE SEQUENCE [LARGE SCALE GENOMIC DNA]</scope>
    <source>
        <strain evidence="10 11">ATCC 700332</strain>
    </source>
</reference>
<evidence type="ECO:0000256" key="3">
    <source>
        <dbReference type="ARBA" id="ARBA00004763"/>
    </source>
</evidence>